<keyword evidence="1" id="KW-0732">Signal</keyword>
<comment type="caution">
    <text evidence="2">The sequence shown here is derived from an EMBL/GenBank/DDBJ whole genome shotgun (WGS) entry which is preliminary data.</text>
</comment>
<gene>
    <name evidence="2" type="ORF">Vau01_020010</name>
</gene>
<dbReference type="AlphaFoldDB" id="A0A8J3Z3U0"/>
<proteinExistence type="predicted"/>
<feature type="signal peptide" evidence="1">
    <location>
        <begin position="1"/>
        <end position="30"/>
    </location>
</feature>
<evidence type="ECO:0000256" key="1">
    <source>
        <dbReference type="SAM" id="SignalP"/>
    </source>
</evidence>
<dbReference type="Proteomes" id="UP000612585">
    <property type="component" value="Unassembled WGS sequence"/>
</dbReference>
<evidence type="ECO:0000313" key="3">
    <source>
        <dbReference type="Proteomes" id="UP000612585"/>
    </source>
</evidence>
<accession>A0A8J3Z3U0</accession>
<dbReference type="RefSeq" id="WP_203989577.1">
    <property type="nucleotide sequence ID" value="NZ_BOPG01000012.1"/>
</dbReference>
<sequence length="368" mass="38393">MSIRRRFGALVAGSLLAIVGAIAVPGQADAAPPSSAVWGFAYMHDPTPPSGTVMDPSRQWGSWRTAFPLDLATVDHLGPGSYVVRFPHIATRGGVAHVTAVIGTGPAWCQLGKWYPQGTDQLVEVQCFRHGGTPDDTRFAIVFSDRSGPLPLPGGFGYVHADAGGSIINEYNSTGAPNATGYGGGGFYKVLLPGVGPGVGFAGNIQVTAAEPSASRRCKVADTAWSGADIYAYVTCVDGVTSKPADSGFTLTYHRERPVFGEVGPPKRFGYVLSGTFIPSPGTDFNSAGAPNVVTPSGIGQTMVTFTKLGVKETHAEVTAFGGGPDYCSLQDVWHNLGSDGVIRNVICFDDTGTQADNPAFVTFTSRA</sequence>
<feature type="chain" id="PRO_5035194492" evidence="1">
    <location>
        <begin position="31"/>
        <end position="368"/>
    </location>
</feature>
<protein>
    <submittedName>
        <fullName evidence="2">Uncharacterized protein</fullName>
    </submittedName>
</protein>
<dbReference type="EMBL" id="BOPG01000012">
    <property type="protein sequence ID" value="GIJ54485.1"/>
    <property type="molecule type" value="Genomic_DNA"/>
</dbReference>
<evidence type="ECO:0000313" key="2">
    <source>
        <dbReference type="EMBL" id="GIJ54485.1"/>
    </source>
</evidence>
<organism evidence="2 3">
    <name type="scientific">Virgisporangium aurantiacum</name>
    <dbReference type="NCBI Taxonomy" id="175570"/>
    <lineage>
        <taxon>Bacteria</taxon>
        <taxon>Bacillati</taxon>
        <taxon>Actinomycetota</taxon>
        <taxon>Actinomycetes</taxon>
        <taxon>Micromonosporales</taxon>
        <taxon>Micromonosporaceae</taxon>
        <taxon>Virgisporangium</taxon>
    </lineage>
</organism>
<reference evidence="2" key="1">
    <citation type="submission" date="2021-01" db="EMBL/GenBank/DDBJ databases">
        <title>Whole genome shotgun sequence of Virgisporangium aurantiacum NBRC 16421.</title>
        <authorList>
            <person name="Komaki H."/>
            <person name="Tamura T."/>
        </authorList>
    </citation>
    <scope>NUCLEOTIDE SEQUENCE</scope>
    <source>
        <strain evidence="2">NBRC 16421</strain>
    </source>
</reference>
<name>A0A8J3Z3U0_9ACTN</name>
<keyword evidence="3" id="KW-1185">Reference proteome</keyword>